<dbReference type="SUPFAM" id="SSF52540">
    <property type="entry name" value="P-loop containing nucleoside triphosphate hydrolases"/>
    <property type="match status" value="1"/>
</dbReference>
<keyword evidence="16" id="KW-1185">Reference proteome</keyword>
<keyword evidence="6 12" id="KW-1133">Transmembrane helix</keyword>
<feature type="transmembrane region" description="Helical" evidence="12">
    <location>
        <begin position="125"/>
        <end position="148"/>
    </location>
</feature>
<dbReference type="SUPFAM" id="SSF90123">
    <property type="entry name" value="ABC transporter transmembrane region"/>
    <property type="match status" value="1"/>
</dbReference>
<evidence type="ECO:0000256" key="9">
    <source>
        <dbReference type="ARBA" id="ARBA00061644"/>
    </source>
</evidence>
<comment type="subcellular location">
    <subcellularLocation>
        <location evidence="1">Cell membrane</location>
        <topology evidence="1">Multi-pass membrane protein</topology>
    </subcellularLocation>
</comment>
<feature type="domain" description="ABC transporter" evidence="13">
    <location>
        <begin position="408"/>
        <end position="642"/>
    </location>
</feature>
<feature type="transmembrane region" description="Helical" evidence="12">
    <location>
        <begin position="210"/>
        <end position="237"/>
    </location>
</feature>
<evidence type="ECO:0000256" key="1">
    <source>
        <dbReference type="ARBA" id="ARBA00004651"/>
    </source>
</evidence>
<accession>A0A4D4KDL6</accession>
<dbReference type="FunFam" id="3.40.50.300:FF:000287">
    <property type="entry name" value="Multidrug ABC transporter ATP-binding protein"/>
    <property type="match status" value="1"/>
</dbReference>
<dbReference type="EMBL" id="BJHV01000001">
    <property type="protein sequence ID" value="GDY44427.1"/>
    <property type="molecule type" value="Genomic_DNA"/>
</dbReference>
<name>A0A4D4KDL6_9ACTN</name>
<evidence type="ECO:0000256" key="12">
    <source>
        <dbReference type="SAM" id="Phobius"/>
    </source>
</evidence>
<dbReference type="PANTHER" id="PTHR43394:SF1">
    <property type="entry name" value="ATP-BINDING CASSETTE SUB-FAMILY B MEMBER 10, MITOCHONDRIAL"/>
    <property type="match status" value="1"/>
</dbReference>
<dbReference type="SMART" id="SM00382">
    <property type="entry name" value="AAA"/>
    <property type="match status" value="1"/>
</dbReference>
<evidence type="ECO:0000256" key="10">
    <source>
        <dbReference type="ARBA" id="ARBA00071747"/>
    </source>
</evidence>
<organism evidence="15 16">
    <name type="scientific">Streptomyces antimycoticus</name>
    <dbReference type="NCBI Taxonomy" id="68175"/>
    <lineage>
        <taxon>Bacteria</taxon>
        <taxon>Bacillati</taxon>
        <taxon>Actinomycetota</taxon>
        <taxon>Actinomycetes</taxon>
        <taxon>Kitasatosporales</taxon>
        <taxon>Streptomycetaceae</taxon>
        <taxon>Streptomyces</taxon>
        <taxon>Streptomyces violaceusniger group</taxon>
    </lineage>
</organism>
<evidence type="ECO:0000256" key="8">
    <source>
        <dbReference type="ARBA" id="ARBA00055053"/>
    </source>
</evidence>
<proteinExistence type="inferred from homology"/>
<dbReference type="GO" id="GO:0005886">
    <property type="term" value="C:plasma membrane"/>
    <property type="evidence" value="ECO:0007669"/>
    <property type="project" value="UniProtKB-SubCell"/>
</dbReference>
<dbReference type="CDD" id="cd03254">
    <property type="entry name" value="ABCC_Glucan_exporter_like"/>
    <property type="match status" value="1"/>
</dbReference>
<protein>
    <recommendedName>
        <fullName evidence="10">Fatty acid ABC transporter ATP-binding/permease protein</fullName>
    </recommendedName>
</protein>
<dbReference type="CDD" id="cd18547">
    <property type="entry name" value="ABC_6TM_Tm288_like"/>
    <property type="match status" value="1"/>
</dbReference>
<dbReference type="PROSITE" id="PS50893">
    <property type="entry name" value="ABC_TRANSPORTER_2"/>
    <property type="match status" value="1"/>
</dbReference>
<dbReference type="GO" id="GO:0015421">
    <property type="term" value="F:ABC-type oligopeptide transporter activity"/>
    <property type="evidence" value="ECO:0007669"/>
    <property type="project" value="TreeGrafter"/>
</dbReference>
<comment type="function">
    <text evidence="8">ABC transporter involved in fatty acid import. Transmembrane domains (TMD) form a pore in the membrane and the ATP-binding domain (NBD) is responsible for energy generation.</text>
</comment>
<evidence type="ECO:0000313" key="15">
    <source>
        <dbReference type="EMBL" id="GDY44427.1"/>
    </source>
</evidence>
<reference evidence="15 16" key="1">
    <citation type="journal article" date="2020" name="Int. J. Syst. Evol. Microbiol.">
        <title>Reclassification of Streptomyces castelarensis and Streptomyces sporoclivatus as later heterotypic synonyms of Streptomyces antimycoticus.</title>
        <authorList>
            <person name="Komaki H."/>
            <person name="Tamura T."/>
        </authorList>
    </citation>
    <scope>NUCLEOTIDE SEQUENCE [LARGE SCALE GENOMIC DNA]</scope>
    <source>
        <strain evidence="15 16">NBRC 12839</strain>
    </source>
</reference>
<dbReference type="InterPro" id="IPR003439">
    <property type="entry name" value="ABC_transporter-like_ATP-bd"/>
</dbReference>
<feature type="domain" description="ABC transmembrane type-1" evidence="14">
    <location>
        <begin position="51"/>
        <end position="374"/>
    </location>
</feature>
<evidence type="ECO:0000259" key="14">
    <source>
        <dbReference type="PROSITE" id="PS50929"/>
    </source>
</evidence>
<dbReference type="Pfam" id="PF00005">
    <property type="entry name" value="ABC_tran"/>
    <property type="match status" value="1"/>
</dbReference>
<evidence type="ECO:0000256" key="3">
    <source>
        <dbReference type="ARBA" id="ARBA00022692"/>
    </source>
</evidence>
<dbReference type="InterPro" id="IPR017871">
    <property type="entry name" value="ABC_transporter-like_CS"/>
</dbReference>
<feature type="transmembrane region" description="Helical" evidence="12">
    <location>
        <begin position="48"/>
        <end position="67"/>
    </location>
</feature>
<dbReference type="GO" id="GO:0005524">
    <property type="term" value="F:ATP binding"/>
    <property type="evidence" value="ECO:0007669"/>
    <property type="project" value="UniProtKB-KW"/>
</dbReference>
<keyword evidence="2" id="KW-0813">Transport</keyword>
<dbReference type="InterPro" id="IPR011527">
    <property type="entry name" value="ABC1_TM_dom"/>
</dbReference>
<evidence type="ECO:0000313" key="16">
    <source>
        <dbReference type="Proteomes" id="UP000299290"/>
    </source>
</evidence>
<evidence type="ECO:0000256" key="11">
    <source>
        <dbReference type="SAM" id="MobiDB-lite"/>
    </source>
</evidence>
<dbReference type="InterPro" id="IPR039421">
    <property type="entry name" value="Type_1_exporter"/>
</dbReference>
<dbReference type="AlphaFoldDB" id="A0A4D4KDL6"/>
<evidence type="ECO:0000256" key="4">
    <source>
        <dbReference type="ARBA" id="ARBA00022741"/>
    </source>
</evidence>
<dbReference type="PROSITE" id="PS00211">
    <property type="entry name" value="ABC_TRANSPORTER_1"/>
    <property type="match status" value="1"/>
</dbReference>
<dbReference type="PROSITE" id="PS50929">
    <property type="entry name" value="ABC_TM1F"/>
    <property type="match status" value="1"/>
</dbReference>
<feature type="compositionally biased region" description="Low complexity" evidence="11">
    <location>
        <begin position="1"/>
        <end position="18"/>
    </location>
</feature>
<gene>
    <name evidence="15" type="ORF">SANT12839_053090</name>
</gene>
<dbReference type="Gene3D" id="3.40.50.300">
    <property type="entry name" value="P-loop containing nucleotide triphosphate hydrolases"/>
    <property type="match status" value="1"/>
</dbReference>
<comment type="caution">
    <text evidence="15">The sequence shown here is derived from an EMBL/GenBank/DDBJ whole genome shotgun (WGS) entry which is preliminary data.</text>
</comment>
<dbReference type="Proteomes" id="UP000299290">
    <property type="component" value="Unassembled WGS sequence"/>
</dbReference>
<keyword evidence="5 15" id="KW-0067">ATP-binding</keyword>
<keyword evidence="4" id="KW-0547">Nucleotide-binding</keyword>
<keyword evidence="3 12" id="KW-0812">Transmembrane</keyword>
<dbReference type="InterPro" id="IPR036640">
    <property type="entry name" value="ABC1_TM_sf"/>
</dbReference>
<evidence type="ECO:0000256" key="2">
    <source>
        <dbReference type="ARBA" id="ARBA00022448"/>
    </source>
</evidence>
<dbReference type="PANTHER" id="PTHR43394">
    <property type="entry name" value="ATP-DEPENDENT PERMEASE MDL1, MITOCHONDRIAL"/>
    <property type="match status" value="1"/>
</dbReference>
<dbReference type="Gene3D" id="1.20.1560.10">
    <property type="entry name" value="ABC transporter type 1, transmembrane domain"/>
    <property type="match status" value="1"/>
</dbReference>
<evidence type="ECO:0000256" key="7">
    <source>
        <dbReference type="ARBA" id="ARBA00023136"/>
    </source>
</evidence>
<evidence type="ECO:0000256" key="6">
    <source>
        <dbReference type="ARBA" id="ARBA00022989"/>
    </source>
</evidence>
<dbReference type="GO" id="GO:0016887">
    <property type="term" value="F:ATP hydrolysis activity"/>
    <property type="evidence" value="ECO:0007669"/>
    <property type="project" value="InterPro"/>
</dbReference>
<dbReference type="InterPro" id="IPR027417">
    <property type="entry name" value="P-loop_NTPase"/>
</dbReference>
<feature type="region of interest" description="Disordered" evidence="11">
    <location>
        <begin position="1"/>
        <end position="31"/>
    </location>
</feature>
<dbReference type="InterPro" id="IPR003593">
    <property type="entry name" value="AAA+_ATPase"/>
</dbReference>
<dbReference type="Pfam" id="PF00664">
    <property type="entry name" value="ABC_membrane"/>
    <property type="match status" value="1"/>
</dbReference>
<dbReference type="RefSeq" id="WP_137966812.1">
    <property type="nucleotide sequence ID" value="NZ_BJHV01000001.1"/>
</dbReference>
<sequence length="652" mass="70334">MSGTSAPRRGPAPAAGPGRFMGGQPTERSLDFRGSGRRLLARLRPERGIALLVLALGTCSVALAVAGPKILGEATDLIFAGLIGRQLPDGVSKEQAVQWLRDRDQGTVADMVASMDVTPGQGIDFHAVGIVLLWATALYVVAALLGLVQARVATAIVQRAVFRLREDVEQKLARLPLSYFDKQSRGEVLSRATNDIDNIQQTLQQTLSQILASLLTIVGVLAMMFWISPLLALVALITVPVSVWVTTRIGKRAQPQFVAQWKTTGKLNAHIEEMYTGHSLVKVFGREKESAELFREQNDKLYAAGFRAQSISGLIQPSMMFIGNLNYVLVAVVGGLRVASGALSIGDVQAFVQYSRQFSQPLTQVASMANMVQSGVASAERVFELLDAPEQSAEPVDARRPEAVRGQVAFEEVSFRYQPETPLIDGLSLSVRPGQTVAIVGPTGAGKTTLVNLLMRFYEVSGGRITLDGVDIAEMSREELRSHIGMVLQDTWLFGGTIAENIAYGAQGASFEKIVEAAKATYVDRFVRTLPDGYDSMIDEEGSNVSAGEKQLITIARAFLSEPSILVLDEATSSVDTRTEVLIQRAMASLRSGRTSFVIAHRLSTIRDADVILVMESGRIVEQGSHDALLAAGGAYARLYASQFAEPVAEAE</sequence>
<keyword evidence="7 12" id="KW-0472">Membrane</keyword>
<evidence type="ECO:0000256" key="5">
    <source>
        <dbReference type="ARBA" id="ARBA00022840"/>
    </source>
</evidence>
<comment type="similarity">
    <text evidence="9">Belongs to the ABC transporter superfamily. Lipid exporter (TC 3.A.1.106) family.</text>
</comment>
<evidence type="ECO:0000259" key="13">
    <source>
        <dbReference type="PROSITE" id="PS50893"/>
    </source>
</evidence>